<dbReference type="SMART" id="SM00177">
    <property type="entry name" value="ARF"/>
    <property type="match status" value="1"/>
</dbReference>
<evidence type="ECO:0000256" key="17">
    <source>
        <dbReference type="SAM" id="MobiDB-lite"/>
    </source>
</evidence>
<evidence type="ECO:0000256" key="10">
    <source>
        <dbReference type="ARBA" id="ARBA00023034"/>
    </source>
</evidence>
<keyword evidence="13" id="KW-0479">Metal-binding</keyword>
<evidence type="ECO:0000256" key="2">
    <source>
        <dbReference type="ARBA" id="ARBA00004555"/>
    </source>
</evidence>
<dbReference type="InterPro" id="IPR006687">
    <property type="entry name" value="Small_GTPase_SAR1"/>
</dbReference>
<evidence type="ECO:0000256" key="6">
    <source>
        <dbReference type="ARBA" id="ARBA00022741"/>
    </source>
</evidence>
<keyword evidence="10" id="KW-0333">Golgi apparatus</keyword>
<dbReference type="GO" id="GO:0005794">
    <property type="term" value="C:Golgi apparatus"/>
    <property type="evidence" value="ECO:0007669"/>
    <property type="project" value="UniProtKB-SubCell"/>
</dbReference>
<dbReference type="EC" id="3.6.5.2" evidence="4"/>
<keyword evidence="7" id="KW-0256">Endoplasmic reticulum</keyword>
<dbReference type="GO" id="GO:0016192">
    <property type="term" value="P:vesicle-mediated transport"/>
    <property type="evidence" value="ECO:0007669"/>
    <property type="project" value="UniProtKB-KW"/>
</dbReference>
<evidence type="ECO:0000256" key="15">
    <source>
        <dbReference type="PIRSR" id="PIRSR606689-1"/>
    </source>
</evidence>
<evidence type="ECO:0000256" key="16">
    <source>
        <dbReference type="PIRSR" id="PIRSR606689-2"/>
    </source>
</evidence>
<feature type="binding site" evidence="16">
    <location>
        <position position="35"/>
    </location>
    <ligand>
        <name>Mg(2+)</name>
        <dbReference type="ChEBI" id="CHEBI:18420"/>
    </ligand>
</feature>
<feature type="binding site" evidence="15">
    <location>
        <begin position="28"/>
        <end position="35"/>
    </location>
    <ligand>
        <name>GTP</name>
        <dbReference type="ChEBI" id="CHEBI:37565"/>
    </ligand>
</feature>
<dbReference type="GO" id="GO:0006886">
    <property type="term" value="P:intracellular protein transport"/>
    <property type="evidence" value="ECO:0007669"/>
    <property type="project" value="InterPro"/>
</dbReference>
<dbReference type="Pfam" id="PF00025">
    <property type="entry name" value="Arf"/>
    <property type="match status" value="1"/>
</dbReference>
<keyword evidence="9" id="KW-0653">Protein transport</keyword>
<dbReference type="GO" id="GO:0005525">
    <property type="term" value="F:GTP binding"/>
    <property type="evidence" value="ECO:0007669"/>
    <property type="project" value="UniProtKB-KW"/>
</dbReference>
<evidence type="ECO:0000256" key="12">
    <source>
        <dbReference type="ARBA" id="ARBA00047660"/>
    </source>
</evidence>
<dbReference type="PRINTS" id="PR00328">
    <property type="entry name" value="SAR1GTPBP"/>
</dbReference>
<feature type="binding site" evidence="14">
    <location>
        <position position="135"/>
    </location>
    <ligand>
        <name>GTP</name>
        <dbReference type="ChEBI" id="CHEBI:37565"/>
    </ligand>
</feature>
<keyword evidence="6 14" id="KW-0547">Nucleotide-binding</keyword>
<feature type="binding site" evidence="14">
    <location>
        <position position="134"/>
    </location>
    <ligand>
        <name>GTP</name>
        <dbReference type="ChEBI" id="CHEBI:37565"/>
    </ligand>
</feature>
<evidence type="ECO:0000256" key="7">
    <source>
        <dbReference type="ARBA" id="ARBA00022824"/>
    </source>
</evidence>
<dbReference type="PANTHER" id="PTHR45684">
    <property type="entry name" value="RE74312P"/>
    <property type="match status" value="1"/>
</dbReference>
<feature type="binding site" evidence="15">
    <location>
        <position position="78"/>
    </location>
    <ligand>
        <name>GTP</name>
        <dbReference type="ChEBI" id="CHEBI:37565"/>
    </ligand>
</feature>
<dbReference type="InterPro" id="IPR027417">
    <property type="entry name" value="P-loop_NTPase"/>
</dbReference>
<accession>A0AA36C514</accession>
<feature type="non-terminal residue" evidence="18">
    <location>
        <position position="1"/>
    </location>
</feature>
<feature type="binding site" evidence="15">
    <location>
        <begin position="134"/>
        <end position="137"/>
    </location>
    <ligand>
        <name>GTP</name>
        <dbReference type="ChEBI" id="CHEBI:37565"/>
    </ligand>
</feature>
<evidence type="ECO:0000256" key="1">
    <source>
        <dbReference type="ARBA" id="ARBA00004240"/>
    </source>
</evidence>
<evidence type="ECO:0000256" key="9">
    <source>
        <dbReference type="ARBA" id="ARBA00022927"/>
    </source>
</evidence>
<evidence type="ECO:0000313" key="18">
    <source>
        <dbReference type="EMBL" id="CAJ0558075.1"/>
    </source>
</evidence>
<feature type="region of interest" description="Disordered" evidence="17">
    <location>
        <begin position="791"/>
        <end position="851"/>
    </location>
</feature>
<comment type="catalytic activity">
    <reaction evidence="12">
        <text>GTP + H2O = GDP + phosphate + H(+)</text>
        <dbReference type="Rhea" id="RHEA:19669"/>
        <dbReference type="ChEBI" id="CHEBI:15377"/>
        <dbReference type="ChEBI" id="CHEBI:15378"/>
        <dbReference type="ChEBI" id="CHEBI:37565"/>
        <dbReference type="ChEBI" id="CHEBI:43474"/>
        <dbReference type="ChEBI" id="CHEBI:58189"/>
        <dbReference type="EC" id="3.6.5.2"/>
    </reaction>
    <physiologicalReaction direction="left-to-right" evidence="12">
        <dbReference type="Rhea" id="RHEA:19670"/>
    </physiologicalReaction>
</comment>
<sequence>MFEWLWDWWMALLMYLGFKCHYKILLTGLDNSGKSTLLHMLADEPKAQRLENPPGIRATFGEQLIFDEFHIHVYDLGGMPLPGGNFKAQLPTFDAIIFLIDATDKARFAEAKEWIKPILADVRIPEIPILILANKIDRPNAVDEHEIIFQFGLEEMCTGKEASLPERPLEVFMTSIHNSTGVLVYDLYYSKEELSDLWNRPSQSEPVTIYASVKKMTMSYRKNRAALMNKWAEPKEKYCELTRDECTVYSYIVDQLRSDELNVATWIWRESLPLGFIHQKYITRRPVSPEEKAQILKKCHRDAYYPVVTQEYRRRRDSRHACRGNRFHVIPEGGLEGIAPYLGPSRLPVGAKFITADLKIRKNIRARPTNAQPLLIRRLIIEDFEEFLSEGFLCGRFFSGNQFMVTPVGKGRRRACGCTLDLCDTWEIAVDEKTQEYIEFRRPDGKEEADVLQLVRPTEKQNLQPVLRNLSIKEEEEEFDVFEIGAEGVVLCNATQDEVEALKQAQETVTGKEHNAIGVIIADLHRHKGDLADIWNRDAEPDVEIEFEELMLQIKADRVDRRFLLTDWGAPKDDYTSLSEDERKVYSHVLRHLRRDEFEEFSADHMFHLAAWSWRETLPLGHFDQAHLMWSPNVSKNRGGSENSRKRKSTHVCHGKMFQALPEEGLEDSAPYLGPSVLPEGAKFYWADKNLREDVRARSADSAPLLIRRLVLKGQERMISEAFLYGRHGDGNQFTVVSVGKRSKSCCGCPWDKCDTWEIAVDEKTGEYVEFYPREDEDDEDDFLNSLEEEEIAHSEEQKPARSAPLTESDVETDSDSDSNSIDDVIFIPTTQKRSKLPTPVTESGVIRLRR</sequence>
<protein>
    <recommendedName>
        <fullName evidence="4">small monomeric GTPase</fullName>
        <ecNumber evidence="4">3.6.5.2</ecNumber>
    </recommendedName>
</protein>
<dbReference type="GO" id="GO:0003925">
    <property type="term" value="F:G protein activity"/>
    <property type="evidence" value="ECO:0007669"/>
    <property type="project" value="UniProtKB-EC"/>
</dbReference>
<feature type="binding site" evidence="13">
    <location>
        <position position="30"/>
    </location>
    <ligand>
        <name>Mg(2+)</name>
        <dbReference type="ChEBI" id="CHEBI:18420"/>
    </ligand>
</feature>
<evidence type="ECO:0000256" key="3">
    <source>
        <dbReference type="ARBA" id="ARBA00007507"/>
    </source>
</evidence>
<feature type="binding site" evidence="14">
    <location>
        <position position="36"/>
    </location>
    <ligand>
        <name>GTP</name>
        <dbReference type="ChEBI" id="CHEBI:37565"/>
    </ligand>
</feature>
<comment type="subcellular location">
    <subcellularLocation>
        <location evidence="1">Endoplasmic reticulum</location>
    </subcellularLocation>
    <subcellularLocation>
        <location evidence="2">Golgi apparatus</location>
    </subcellularLocation>
</comment>
<feature type="binding site" evidence="14">
    <location>
        <position position="137"/>
    </location>
    <ligand>
        <name>GTP</name>
        <dbReference type="ChEBI" id="CHEBI:37565"/>
    </ligand>
</feature>
<dbReference type="AlphaFoldDB" id="A0AA36C514"/>
<dbReference type="GO" id="GO:0005783">
    <property type="term" value="C:endoplasmic reticulum"/>
    <property type="evidence" value="ECO:0007669"/>
    <property type="project" value="UniProtKB-SubCell"/>
</dbReference>
<keyword evidence="19" id="KW-1185">Reference proteome</keyword>
<evidence type="ECO:0000256" key="5">
    <source>
        <dbReference type="ARBA" id="ARBA00022448"/>
    </source>
</evidence>
<keyword evidence="5" id="KW-0813">Transport</keyword>
<dbReference type="Proteomes" id="UP001177023">
    <property type="component" value="Unassembled WGS sequence"/>
</dbReference>
<evidence type="ECO:0000256" key="8">
    <source>
        <dbReference type="ARBA" id="ARBA00022892"/>
    </source>
</evidence>
<evidence type="ECO:0000256" key="14">
    <source>
        <dbReference type="PIRSR" id="PIRSR606687-2"/>
    </source>
</evidence>
<dbReference type="PROSITE" id="PS51422">
    <property type="entry name" value="SAR1"/>
    <property type="match status" value="1"/>
</dbReference>
<keyword evidence="13" id="KW-0460">Magnesium</keyword>
<evidence type="ECO:0000313" key="19">
    <source>
        <dbReference type="Proteomes" id="UP001177023"/>
    </source>
</evidence>
<dbReference type="EMBL" id="CATQJA010000199">
    <property type="protein sequence ID" value="CAJ0558075.1"/>
    <property type="molecule type" value="Genomic_DNA"/>
</dbReference>
<feature type="binding site" evidence="14">
    <location>
        <position position="176"/>
    </location>
    <ligand>
        <name>GTP</name>
        <dbReference type="ChEBI" id="CHEBI:37565"/>
    </ligand>
</feature>
<gene>
    <name evidence="18" type="ORF">MSPICULIGERA_LOCUS815</name>
</gene>
<dbReference type="GO" id="GO:0046872">
    <property type="term" value="F:metal ion binding"/>
    <property type="evidence" value="ECO:0007669"/>
    <property type="project" value="UniProtKB-KW"/>
</dbReference>
<dbReference type="InterPro" id="IPR006689">
    <property type="entry name" value="Small_GTPase_ARF/SAR"/>
</dbReference>
<feature type="binding site" evidence="14">
    <location>
        <position position="34"/>
    </location>
    <ligand>
        <name>GTP</name>
        <dbReference type="ChEBI" id="CHEBI:37565"/>
    </ligand>
</feature>
<feature type="binding site" evidence="14">
    <location>
        <position position="33"/>
    </location>
    <ligand>
        <name>GTP</name>
        <dbReference type="ChEBI" id="CHEBI:37565"/>
    </ligand>
</feature>
<keyword evidence="8" id="KW-0931">ER-Golgi transport</keyword>
<name>A0AA36C514_9BILA</name>
<feature type="binding site" evidence="14">
    <location>
        <position position="31"/>
    </location>
    <ligand>
        <name>GTP</name>
        <dbReference type="ChEBI" id="CHEBI:37565"/>
    </ligand>
</feature>
<comment type="similarity">
    <text evidence="3">Belongs to the small GTPase superfamily. SAR1 family.</text>
</comment>
<evidence type="ECO:0000256" key="11">
    <source>
        <dbReference type="ARBA" id="ARBA00023134"/>
    </source>
</evidence>
<dbReference type="Gene3D" id="3.40.50.300">
    <property type="entry name" value="P-loop containing nucleotide triphosphate hydrolases"/>
    <property type="match status" value="1"/>
</dbReference>
<proteinExistence type="inferred from homology"/>
<evidence type="ECO:0000256" key="4">
    <source>
        <dbReference type="ARBA" id="ARBA00011984"/>
    </source>
</evidence>
<keyword evidence="11 15" id="KW-0342">GTP-binding</keyword>
<dbReference type="PROSITE" id="PS51417">
    <property type="entry name" value="ARF"/>
    <property type="match status" value="1"/>
</dbReference>
<evidence type="ECO:0000256" key="13">
    <source>
        <dbReference type="PIRSR" id="PIRSR606687-1"/>
    </source>
</evidence>
<dbReference type="SMART" id="SM00178">
    <property type="entry name" value="SAR"/>
    <property type="match status" value="1"/>
</dbReference>
<comment type="caution">
    <text evidence="18">The sequence shown here is derived from an EMBL/GenBank/DDBJ whole genome shotgun (WGS) entry which is preliminary data.</text>
</comment>
<organism evidence="18 19">
    <name type="scientific">Mesorhabditis spiculigera</name>
    <dbReference type="NCBI Taxonomy" id="96644"/>
    <lineage>
        <taxon>Eukaryota</taxon>
        <taxon>Metazoa</taxon>
        <taxon>Ecdysozoa</taxon>
        <taxon>Nematoda</taxon>
        <taxon>Chromadorea</taxon>
        <taxon>Rhabditida</taxon>
        <taxon>Rhabditina</taxon>
        <taxon>Rhabditomorpha</taxon>
        <taxon>Rhabditoidea</taxon>
        <taxon>Rhabditidae</taxon>
        <taxon>Mesorhabditinae</taxon>
        <taxon>Mesorhabditis</taxon>
    </lineage>
</organism>
<dbReference type="SUPFAM" id="SSF52540">
    <property type="entry name" value="P-loop containing nucleoside triphosphate hydrolases"/>
    <property type="match status" value="1"/>
</dbReference>
<reference evidence="18" key="1">
    <citation type="submission" date="2023-06" db="EMBL/GenBank/DDBJ databases">
        <authorList>
            <person name="Delattre M."/>
        </authorList>
    </citation>
    <scope>NUCLEOTIDE SEQUENCE</scope>
    <source>
        <strain evidence="18">AF72</strain>
    </source>
</reference>